<evidence type="ECO:0000256" key="1">
    <source>
        <dbReference type="SAM" id="MobiDB-lite"/>
    </source>
</evidence>
<accession>A0A3G4R7N4</accession>
<name>A0A3G4R7N4_9VIRU</name>
<proteinExistence type="evidence at transcript level"/>
<feature type="region of interest" description="Disordered" evidence="1">
    <location>
        <begin position="159"/>
        <end position="280"/>
    </location>
</feature>
<dbReference type="EMBL" id="MH716823">
    <property type="protein sequence ID" value="AYU58613.1"/>
    <property type="molecule type" value="mRNA"/>
</dbReference>
<feature type="compositionally biased region" description="Pro residues" evidence="1">
    <location>
        <begin position="207"/>
        <end position="216"/>
    </location>
</feature>
<evidence type="ECO:0000313" key="2">
    <source>
        <dbReference type="EMBL" id="AYU58613.1"/>
    </source>
</evidence>
<protein>
    <submittedName>
        <fullName evidence="2">RNA-dependent RNA-polymerase</fullName>
    </submittedName>
</protein>
<sequence length="280" mass="30418">MDSFQDPIRTLRKLHLSSAPQDVPVGTALANKASGYAVTDSRTPVISTWAAHTLSLFKVDENKKTREDKWRCKMPWPQQDAESIKIAFLHVSGLSESDVDRMEQRILATEDQEGYAIIGAIQLDDLPTPEIEVAMGHEVLGPGPRVTGHENQTEATHIGNLENDQVQSVQSAVQDETITRPTQSRQPRRRPNRANRKGTTTKDATQPPEPQPPRRPTGPNGPSRGGNRPTRGNASRRGNPGGRRPGNGCAQPTPPQGNAGCSTSQPVRPVAPKTPGHTRG</sequence>
<feature type="compositionally biased region" description="Low complexity" evidence="1">
    <location>
        <begin position="165"/>
        <end position="185"/>
    </location>
</feature>
<feature type="compositionally biased region" description="Low complexity" evidence="1">
    <location>
        <begin position="217"/>
        <end position="238"/>
    </location>
</feature>
<organism evidence="2">
    <name type="scientific">Australasian snapper-associated noda-like virus</name>
    <dbReference type="NCBI Taxonomy" id="2486229"/>
    <lineage>
        <taxon>Viruses</taxon>
        <taxon>Riboviria</taxon>
        <taxon>Orthornavirae</taxon>
        <taxon>Kitrinoviricota</taxon>
        <taxon>Magsaviricetes</taxon>
        <taxon>Nodamuvirales</taxon>
        <taxon>Nodaviridae</taxon>
    </lineage>
</organism>
<reference evidence="2" key="1">
    <citation type="journal article" date="2018" name="Virus Evol.">
        <title>Hidden diversity and evolution of viruses in market fish.</title>
        <authorList>
            <person name="Geoghegan J.L."/>
            <person name="Di Giallonardo F."/>
            <person name="Cousins K."/>
            <person name="Shi M."/>
            <person name="Williamson J.E."/>
            <person name="Holmes E.C."/>
        </authorList>
    </citation>
    <scope>NUCLEOTIDE SEQUENCE</scope>
</reference>
<feature type="compositionally biased region" description="Basic residues" evidence="1">
    <location>
        <begin position="186"/>
        <end position="196"/>
    </location>
</feature>